<dbReference type="EMBL" id="KB007975">
    <property type="protein sequence ID" value="ELR17035.1"/>
    <property type="molecule type" value="Genomic_DNA"/>
</dbReference>
<dbReference type="InterPro" id="IPR053858">
    <property type="entry name" value="Arb2_dom"/>
</dbReference>
<evidence type="ECO:0000259" key="2">
    <source>
        <dbReference type="Pfam" id="PF10283"/>
    </source>
</evidence>
<dbReference type="Proteomes" id="UP000011083">
    <property type="component" value="Unassembled WGS sequence"/>
</dbReference>
<dbReference type="GO" id="GO:0031048">
    <property type="term" value="P:regulatory ncRNA-mediated heterochromatin formation"/>
    <property type="evidence" value="ECO:0007669"/>
    <property type="project" value="TreeGrafter"/>
</dbReference>
<dbReference type="OrthoDB" id="421951at2759"/>
<accession>L8GVI8</accession>
<evidence type="ECO:0000313" key="5">
    <source>
        <dbReference type="Proteomes" id="UP000011083"/>
    </source>
</evidence>
<dbReference type="Gene3D" id="3.40.50.1820">
    <property type="entry name" value="alpha/beta hydrolase"/>
    <property type="match status" value="1"/>
</dbReference>
<dbReference type="InterPro" id="IPR029058">
    <property type="entry name" value="AB_hydrolase_fold"/>
</dbReference>
<gene>
    <name evidence="4" type="ORF">ACA1_132580</name>
</gene>
<dbReference type="Pfam" id="PF22749">
    <property type="entry name" value="Arb2"/>
    <property type="match status" value="1"/>
</dbReference>
<protein>
    <submittedName>
        <fullName evidence="4">Uncharacterized protein</fullName>
    </submittedName>
</protein>
<evidence type="ECO:0000313" key="4">
    <source>
        <dbReference type="EMBL" id="ELR17035.1"/>
    </source>
</evidence>
<feature type="domain" description="Arb2" evidence="3">
    <location>
        <begin position="99"/>
        <end position="335"/>
    </location>
</feature>
<feature type="compositionally biased region" description="Basic and acidic residues" evidence="1">
    <location>
        <begin position="42"/>
        <end position="62"/>
    </location>
</feature>
<dbReference type="InterPro" id="IPR019406">
    <property type="entry name" value="APLF_PBZ"/>
</dbReference>
<evidence type="ECO:0000256" key="1">
    <source>
        <dbReference type="SAM" id="MobiDB-lite"/>
    </source>
</evidence>
<dbReference type="AlphaFoldDB" id="L8GVI8"/>
<dbReference type="InterPro" id="IPR048263">
    <property type="entry name" value="Arb2"/>
</dbReference>
<dbReference type="GO" id="GO:0005634">
    <property type="term" value="C:nucleus"/>
    <property type="evidence" value="ECO:0007669"/>
    <property type="project" value="TreeGrafter"/>
</dbReference>
<dbReference type="VEuPathDB" id="AmoebaDB:ACA1_132580"/>
<reference evidence="4 5" key="1">
    <citation type="journal article" date="2013" name="Genome Biol.">
        <title>Genome of Acanthamoeba castellanii highlights extensive lateral gene transfer and early evolution of tyrosine kinase signaling.</title>
        <authorList>
            <person name="Clarke M."/>
            <person name="Lohan A.J."/>
            <person name="Liu B."/>
            <person name="Lagkouvardos I."/>
            <person name="Roy S."/>
            <person name="Zafar N."/>
            <person name="Bertelli C."/>
            <person name="Schilde C."/>
            <person name="Kianianmomeni A."/>
            <person name="Burglin T.R."/>
            <person name="Frech C."/>
            <person name="Turcotte B."/>
            <person name="Kopec K.O."/>
            <person name="Synnott J.M."/>
            <person name="Choo C."/>
            <person name="Paponov I."/>
            <person name="Finkler A."/>
            <person name="Soon Heng Tan C."/>
            <person name="Hutchins A.P."/>
            <person name="Weinmeier T."/>
            <person name="Rattei T."/>
            <person name="Chu J.S."/>
            <person name="Gimenez G."/>
            <person name="Irimia M."/>
            <person name="Rigden D.J."/>
            <person name="Fitzpatrick D.A."/>
            <person name="Lorenzo-Morales J."/>
            <person name="Bateman A."/>
            <person name="Chiu C.H."/>
            <person name="Tang P."/>
            <person name="Hegemann P."/>
            <person name="Fromm H."/>
            <person name="Raoult D."/>
            <person name="Greub G."/>
            <person name="Miranda-Saavedra D."/>
            <person name="Chen N."/>
            <person name="Nash P."/>
            <person name="Ginger M.L."/>
            <person name="Horn M."/>
            <person name="Schaap P."/>
            <person name="Caler L."/>
            <person name="Loftus B."/>
        </authorList>
    </citation>
    <scope>NUCLEOTIDE SEQUENCE [LARGE SCALE GENOMIC DNA]</scope>
    <source>
        <strain evidence="4 5">Neff</strain>
    </source>
</reference>
<organism evidence="4 5">
    <name type="scientific">Acanthamoeba castellanii (strain ATCC 30010 / Neff)</name>
    <dbReference type="NCBI Taxonomy" id="1257118"/>
    <lineage>
        <taxon>Eukaryota</taxon>
        <taxon>Amoebozoa</taxon>
        <taxon>Discosea</taxon>
        <taxon>Longamoebia</taxon>
        <taxon>Centramoebida</taxon>
        <taxon>Acanthamoebidae</taxon>
        <taxon>Acanthamoeba</taxon>
    </lineage>
</organism>
<feature type="region of interest" description="Disordered" evidence="1">
    <location>
        <begin position="181"/>
        <end position="225"/>
    </location>
</feature>
<name>L8GVI8_ACACF</name>
<feature type="domain" description="PBZ-type" evidence="2">
    <location>
        <begin position="65"/>
        <end position="87"/>
    </location>
</feature>
<sequence length="413" mass="46828">MTSTSSSSSSSDRSDSALLEIWLPAYESEDEWRALARLASTHQRDDEGGQQQEGRKRPREREPTACRYGLDCFRANEKHRRKFWHPPSECRALREQVRCNVFVSPPEVMAAADRLLVFICGMGPVRAGQWARKLCMFESLQTGSILPYLARARDEGYAVVVLNPNYNEAVVKRKLAINSKQAEATKAKPATATRGHKRRRQNSDDDDEEEEAEEEQGEEEQVEYEDKVSIPFNENGFRHIAHVWDRLITPTRFGIKGTGKVAIVAHSFGGNHALSIMQDRRQDLFSASARARRSSSIHAVAFIDSVHTIDDKTPPHVTRLLRTRARHWAKSQQPLDTPLDRRDDDNDEEQQCEDRRGKRKNDKTKKTTTTTKKEEDTTHADGCERVSAGSDSHDHCPSACIDSVFGWLAQQMG</sequence>
<dbReference type="GO" id="GO:0035197">
    <property type="term" value="F:siRNA binding"/>
    <property type="evidence" value="ECO:0007669"/>
    <property type="project" value="TreeGrafter"/>
</dbReference>
<feature type="compositionally biased region" description="Acidic residues" evidence="1">
    <location>
        <begin position="204"/>
        <end position="223"/>
    </location>
</feature>
<dbReference type="GeneID" id="14917757"/>
<feature type="region of interest" description="Disordered" evidence="1">
    <location>
        <begin position="324"/>
        <end position="379"/>
    </location>
</feature>
<evidence type="ECO:0000259" key="3">
    <source>
        <dbReference type="Pfam" id="PF22749"/>
    </source>
</evidence>
<dbReference type="PANTHER" id="PTHR21357:SF4">
    <property type="entry name" value="FAM172 FAMILY PROTEIN HOMOLOG CG10038"/>
    <property type="match status" value="1"/>
</dbReference>
<keyword evidence="5" id="KW-1185">Reference proteome</keyword>
<dbReference type="SUPFAM" id="SSF53474">
    <property type="entry name" value="alpha/beta-Hydrolases"/>
    <property type="match status" value="1"/>
</dbReference>
<dbReference type="PANTHER" id="PTHR21357">
    <property type="entry name" value="FAM172 FAMILY PROTEIN HOMOLOG CG10038"/>
    <property type="match status" value="1"/>
</dbReference>
<dbReference type="KEGG" id="acan:ACA1_132580"/>
<dbReference type="Pfam" id="PF10283">
    <property type="entry name" value="zf-CCHH"/>
    <property type="match status" value="1"/>
</dbReference>
<feature type="compositionally biased region" description="Low complexity" evidence="1">
    <location>
        <begin position="181"/>
        <end position="193"/>
    </location>
</feature>
<dbReference type="RefSeq" id="XP_004339048.1">
    <property type="nucleotide sequence ID" value="XM_004339000.1"/>
</dbReference>
<proteinExistence type="predicted"/>
<feature type="region of interest" description="Disordered" evidence="1">
    <location>
        <begin position="37"/>
        <end position="62"/>
    </location>
</feature>